<evidence type="ECO:0000259" key="3">
    <source>
        <dbReference type="PROSITE" id="PS50105"/>
    </source>
</evidence>
<proteinExistence type="predicted"/>
<feature type="region of interest" description="Disordered" evidence="2">
    <location>
        <begin position="66"/>
        <end position="110"/>
    </location>
</feature>
<dbReference type="SMART" id="SM00454">
    <property type="entry name" value="SAM"/>
    <property type="match status" value="1"/>
</dbReference>
<sequence>MLDADVHSLACSDSLGSSHSMAELEAEEDGWVIVKKQRINILVPPTTNPKNNSIQTTSRNVRKRLKDDKKRCYNLSKGKHNKSSTTSIPANGTSADGSGINSRDPDSNPNIITKLTATGTSADGNGISSRAQESNHNIVAPLNKLKELQLAEACNDRGRIMVCNNTRIFGGVPRSLPIGSLNVINKRMRALNLERKLKGLGGLRRWLVSQGLDRFVNIFEREKLGKYQLANLSMSKLKDMGTDAVGPRRKLIHGIDNLCQPYYVKVKP</sequence>
<evidence type="ECO:0000256" key="2">
    <source>
        <dbReference type="SAM" id="MobiDB-lite"/>
    </source>
</evidence>
<feature type="domain" description="SAM" evidence="3">
    <location>
        <begin position="206"/>
        <end position="261"/>
    </location>
</feature>
<dbReference type="SUPFAM" id="SSF47769">
    <property type="entry name" value="SAM/Pointed domain"/>
    <property type="match status" value="1"/>
</dbReference>
<gene>
    <name evidence="5" type="ORF">M6B38_276745</name>
    <name evidence="4" type="ORF">M6B38_388840</name>
</gene>
<dbReference type="Pfam" id="PF07647">
    <property type="entry name" value="SAM_2"/>
    <property type="match status" value="1"/>
</dbReference>
<organism evidence="4 6">
    <name type="scientific">Iris pallida</name>
    <name type="common">Sweet iris</name>
    <dbReference type="NCBI Taxonomy" id="29817"/>
    <lineage>
        <taxon>Eukaryota</taxon>
        <taxon>Viridiplantae</taxon>
        <taxon>Streptophyta</taxon>
        <taxon>Embryophyta</taxon>
        <taxon>Tracheophyta</taxon>
        <taxon>Spermatophyta</taxon>
        <taxon>Magnoliopsida</taxon>
        <taxon>Liliopsida</taxon>
        <taxon>Asparagales</taxon>
        <taxon>Iridaceae</taxon>
        <taxon>Iridoideae</taxon>
        <taxon>Irideae</taxon>
        <taxon>Iris</taxon>
    </lineage>
</organism>
<dbReference type="CDD" id="cd09487">
    <property type="entry name" value="SAM_superfamily"/>
    <property type="match status" value="1"/>
</dbReference>
<reference evidence="4" key="1">
    <citation type="journal article" date="2023" name="GigaByte">
        <title>Genome assembly of the bearded iris, Iris pallida Lam.</title>
        <authorList>
            <person name="Bruccoleri R.E."/>
            <person name="Oakeley E.J."/>
            <person name="Faust A.M.E."/>
            <person name="Altorfer M."/>
            <person name="Dessus-Babus S."/>
            <person name="Burckhardt D."/>
            <person name="Oertli M."/>
            <person name="Naumann U."/>
            <person name="Petersen F."/>
            <person name="Wong J."/>
        </authorList>
    </citation>
    <scope>NUCLEOTIDE SEQUENCE</scope>
    <source>
        <strain evidence="4">GSM-AAB239-AS_SAM_17_03QT</strain>
    </source>
</reference>
<evidence type="ECO:0000313" key="5">
    <source>
        <dbReference type="EMBL" id="KAJ6847624.1"/>
    </source>
</evidence>
<dbReference type="Gene3D" id="1.10.150.50">
    <property type="entry name" value="Transcription Factor, Ets-1"/>
    <property type="match status" value="1"/>
</dbReference>
<dbReference type="PANTHER" id="PTHR10627:SF68">
    <property type="entry name" value="F26K24.15 PROTEIN-RELATED"/>
    <property type="match status" value="1"/>
</dbReference>
<keyword evidence="1" id="KW-0677">Repeat</keyword>
<evidence type="ECO:0000313" key="4">
    <source>
        <dbReference type="EMBL" id="KAJ6822329.1"/>
    </source>
</evidence>
<evidence type="ECO:0000313" key="6">
    <source>
        <dbReference type="Proteomes" id="UP001140949"/>
    </source>
</evidence>
<evidence type="ECO:0000256" key="1">
    <source>
        <dbReference type="ARBA" id="ARBA00022737"/>
    </source>
</evidence>
<dbReference type="EMBL" id="JANAVB010024400">
    <property type="protein sequence ID" value="KAJ6822329.1"/>
    <property type="molecule type" value="Genomic_DNA"/>
</dbReference>
<dbReference type="InterPro" id="IPR013761">
    <property type="entry name" value="SAM/pointed_sf"/>
</dbReference>
<dbReference type="EMBL" id="JANAVB010005199">
    <property type="protein sequence ID" value="KAJ6847624.1"/>
    <property type="molecule type" value="Genomic_DNA"/>
</dbReference>
<keyword evidence="6" id="KW-1185">Reference proteome</keyword>
<accession>A0AAX6G0T6</accession>
<feature type="compositionally biased region" description="Polar residues" evidence="2">
    <location>
        <begin position="83"/>
        <end position="110"/>
    </location>
</feature>
<reference evidence="4" key="2">
    <citation type="submission" date="2023-04" db="EMBL/GenBank/DDBJ databases">
        <authorList>
            <person name="Bruccoleri R.E."/>
            <person name="Oakeley E.J."/>
            <person name="Faust A.-M."/>
            <person name="Dessus-Babus S."/>
            <person name="Altorfer M."/>
            <person name="Burckhardt D."/>
            <person name="Oertli M."/>
            <person name="Naumann U."/>
            <person name="Petersen F."/>
            <person name="Wong J."/>
        </authorList>
    </citation>
    <scope>NUCLEOTIDE SEQUENCE</scope>
    <source>
        <strain evidence="4">GSM-AAB239-AS_SAM_17_03QT</strain>
        <tissue evidence="4">Leaf</tissue>
    </source>
</reference>
<dbReference type="Proteomes" id="UP001140949">
    <property type="component" value="Unassembled WGS sequence"/>
</dbReference>
<dbReference type="PANTHER" id="PTHR10627">
    <property type="entry name" value="SCP160"/>
    <property type="match status" value="1"/>
</dbReference>
<comment type="caution">
    <text evidence="4">The sequence shown here is derived from an EMBL/GenBank/DDBJ whole genome shotgun (WGS) entry which is preliminary data.</text>
</comment>
<name>A0AAX6G0T6_IRIPA</name>
<protein>
    <recommendedName>
        <fullName evidence="3">SAM domain-containing protein</fullName>
    </recommendedName>
</protein>
<dbReference type="AlphaFoldDB" id="A0AAX6G0T6"/>
<dbReference type="InterPro" id="IPR001660">
    <property type="entry name" value="SAM"/>
</dbReference>
<dbReference type="PROSITE" id="PS50105">
    <property type="entry name" value="SAM_DOMAIN"/>
    <property type="match status" value="1"/>
</dbReference>